<sequence length="38" mass="4386">MANILVVGSMNMDIVTQVDRHPFTGRPFKPFLQSFFIM</sequence>
<evidence type="ECO:0000313" key="2">
    <source>
        <dbReference type="Proteomes" id="UP000567067"/>
    </source>
</evidence>
<comment type="caution">
    <text evidence="1">The sequence shown here is derived from an EMBL/GenBank/DDBJ whole genome shotgun (WGS) entry which is preliminary data.</text>
</comment>
<accession>A0A7W3XT07</accession>
<evidence type="ECO:0000313" key="1">
    <source>
        <dbReference type="EMBL" id="MBA9087095.1"/>
    </source>
</evidence>
<dbReference type="AlphaFoldDB" id="A0A7W3XT07"/>
<gene>
    <name evidence="1" type="ORF">FHR92_003576</name>
</gene>
<organism evidence="1 2">
    <name type="scientific">Fontibacillus solani</name>
    <dbReference type="NCBI Taxonomy" id="1572857"/>
    <lineage>
        <taxon>Bacteria</taxon>
        <taxon>Bacillati</taxon>
        <taxon>Bacillota</taxon>
        <taxon>Bacilli</taxon>
        <taxon>Bacillales</taxon>
        <taxon>Paenibacillaceae</taxon>
        <taxon>Fontibacillus</taxon>
    </lineage>
</organism>
<reference evidence="1 2" key="1">
    <citation type="submission" date="2020-08" db="EMBL/GenBank/DDBJ databases">
        <title>Genomic Encyclopedia of Type Strains, Phase III (KMG-III): the genomes of soil and plant-associated and newly described type strains.</title>
        <authorList>
            <person name="Whitman W."/>
        </authorList>
    </citation>
    <scope>NUCLEOTIDE SEQUENCE [LARGE SCALE GENOMIC DNA]</scope>
    <source>
        <strain evidence="1 2">CECT 8693</strain>
    </source>
</reference>
<dbReference type="Proteomes" id="UP000567067">
    <property type="component" value="Unassembled WGS sequence"/>
</dbReference>
<proteinExistence type="predicted"/>
<keyword evidence="1" id="KW-0808">Transferase</keyword>
<protein>
    <submittedName>
        <fullName evidence="1">Sugar/nucleoside kinase (Ribokinase family)</fullName>
    </submittedName>
</protein>
<dbReference type="GO" id="GO:0016301">
    <property type="term" value="F:kinase activity"/>
    <property type="evidence" value="ECO:0007669"/>
    <property type="project" value="UniProtKB-KW"/>
</dbReference>
<keyword evidence="1" id="KW-0418">Kinase</keyword>
<name>A0A7W3XT07_9BACL</name>
<dbReference type="EMBL" id="JACJIP010000026">
    <property type="protein sequence ID" value="MBA9087095.1"/>
    <property type="molecule type" value="Genomic_DNA"/>
</dbReference>
<keyword evidence="2" id="KW-1185">Reference proteome</keyword>